<sequence length="308" mass="33054">MEQEYTNVAEGRAVQCWCLGGPLTPGAQKSGARECLRPSGSDAGPGTRPRPRREPPSGRDRRANGILTPAGGADRGSRSRAWGRHAIQRAQEGGPADDRMRGRRHRDWASPGQTGPVVQRTRHREPEHRCTDSGSATSEGRRHRGTRTGDPRPLSPGRQYCAPLSGGRLGLQSGTRGLLDFNSEPGMSPAHLRRPSSDPQTAKLRKRTCSGAGTRVEERLEAGVTNKHDEGPEPRGPTNRSPETSKSAHRRVRPNWHNNNSVGNTVGPVAPHRLGSAETRAPEEVGLGAALGQRCPVPMGAPNAMGMP</sequence>
<name>A0AAV7RSI4_PLEWA</name>
<protein>
    <submittedName>
        <fullName evidence="2">Uncharacterized protein</fullName>
    </submittedName>
</protein>
<dbReference type="EMBL" id="JANPWB010000009">
    <property type="protein sequence ID" value="KAJ1155759.1"/>
    <property type="molecule type" value="Genomic_DNA"/>
</dbReference>
<comment type="caution">
    <text evidence="2">The sequence shown here is derived from an EMBL/GenBank/DDBJ whole genome shotgun (WGS) entry which is preliminary data.</text>
</comment>
<feature type="compositionally biased region" description="Basic and acidic residues" evidence="1">
    <location>
        <begin position="215"/>
        <end position="233"/>
    </location>
</feature>
<keyword evidence="3" id="KW-1185">Reference proteome</keyword>
<feature type="region of interest" description="Disordered" evidence="1">
    <location>
        <begin position="20"/>
        <end position="308"/>
    </location>
</feature>
<dbReference type="AlphaFoldDB" id="A0AAV7RSI4"/>
<evidence type="ECO:0000313" key="3">
    <source>
        <dbReference type="Proteomes" id="UP001066276"/>
    </source>
</evidence>
<accession>A0AAV7RSI4</accession>
<evidence type="ECO:0000256" key="1">
    <source>
        <dbReference type="SAM" id="MobiDB-lite"/>
    </source>
</evidence>
<gene>
    <name evidence="2" type="ORF">NDU88_008488</name>
</gene>
<reference evidence="2" key="1">
    <citation type="journal article" date="2022" name="bioRxiv">
        <title>Sequencing and chromosome-scale assembly of the giantPleurodeles waltlgenome.</title>
        <authorList>
            <person name="Brown T."/>
            <person name="Elewa A."/>
            <person name="Iarovenko S."/>
            <person name="Subramanian E."/>
            <person name="Araus A.J."/>
            <person name="Petzold A."/>
            <person name="Susuki M."/>
            <person name="Suzuki K.-i.T."/>
            <person name="Hayashi T."/>
            <person name="Toyoda A."/>
            <person name="Oliveira C."/>
            <person name="Osipova E."/>
            <person name="Leigh N.D."/>
            <person name="Simon A."/>
            <person name="Yun M.H."/>
        </authorList>
    </citation>
    <scope>NUCLEOTIDE SEQUENCE</scope>
    <source>
        <strain evidence="2">20211129_DDA</strain>
        <tissue evidence="2">Liver</tissue>
    </source>
</reference>
<feature type="compositionally biased region" description="Basic and acidic residues" evidence="1">
    <location>
        <begin position="52"/>
        <end position="63"/>
    </location>
</feature>
<dbReference type="Proteomes" id="UP001066276">
    <property type="component" value="Chromosome 5"/>
</dbReference>
<proteinExistence type="predicted"/>
<organism evidence="2 3">
    <name type="scientific">Pleurodeles waltl</name>
    <name type="common">Iberian ribbed newt</name>
    <dbReference type="NCBI Taxonomy" id="8319"/>
    <lineage>
        <taxon>Eukaryota</taxon>
        <taxon>Metazoa</taxon>
        <taxon>Chordata</taxon>
        <taxon>Craniata</taxon>
        <taxon>Vertebrata</taxon>
        <taxon>Euteleostomi</taxon>
        <taxon>Amphibia</taxon>
        <taxon>Batrachia</taxon>
        <taxon>Caudata</taxon>
        <taxon>Salamandroidea</taxon>
        <taxon>Salamandridae</taxon>
        <taxon>Pleurodelinae</taxon>
        <taxon>Pleurodeles</taxon>
    </lineage>
</organism>
<evidence type="ECO:0000313" key="2">
    <source>
        <dbReference type="EMBL" id="KAJ1155759.1"/>
    </source>
</evidence>